<keyword evidence="2" id="KW-1185">Reference proteome</keyword>
<comment type="caution">
    <text evidence="1">The sequence shown here is derived from an EMBL/GenBank/DDBJ whole genome shotgun (WGS) entry which is preliminary data.</text>
</comment>
<evidence type="ECO:0000313" key="1">
    <source>
        <dbReference type="EMBL" id="GLS68739.1"/>
    </source>
</evidence>
<gene>
    <name evidence="1" type="ORF">GCM10007890_07510</name>
</gene>
<organism evidence="1 2">
    <name type="scientific">Methylobacterium tardum</name>
    <dbReference type="NCBI Taxonomy" id="374432"/>
    <lineage>
        <taxon>Bacteria</taxon>
        <taxon>Pseudomonadati</taxon>
        <taxon>Pseudomonadota</taxon>
        <taxon>Alphaproteobacteria</taxon>
        <taxon>Hyphomicrobiales</taxon>
        <taxon>Methylobacteriaceae</taxon>
        <taxon>Methylobacterium</taxon>
    </lineage>
</organism>
<proteinExistence type="predicted"/>
<protein>
    <submittedName>
        <fullName evidence="1">Uncharacterized protein</fullName>
    </submittedName>
</protein>
<accession>A0AA37WPZ6</accession>
<dbReference type="RefSeq" id="WP_238199794.1">
    <property type="nucleotide sequence ID" value="NZ_BPQZ01000048.1"/>
</dbReference>
<reference evidence="2" key="1">
    <citation type="journal article" date="2019" name="Int. J. Syst. Evol. Microbiol.">
        <title>The Global Catalogue of Microorganisms (GCM) 10K type strain sequencing project: providing services to taxonomists for standard genome sequencing and annotation.</title>
        <authorList>
            <consortium name="The Broad Institute Genomics Platform"/>
            <consortium name="The Broad Institute Genome Sequencing Center for Infectious Disease"/>
            <person name="Wu L."/>
            <person name="Ma J."/>
        </authorList>
    </citation>
    <scope>NUCLEOTIDE SEQUENCE [LARGE SCALE GENOMIC DNA]</scope>
    <source>
        <strain evidence="2">NBRC 103632</strain>
    </source>
</reference>
<dbReference type="EMBL" id="BSPL01000007">
    <property type="protein sequence ID" value="GLS68739.1"/>
    <property type="molecule type" value="Genomic_DNA"/>
</dbReference>
<evidence type="ECO:0000313" key="2">
    <source>
        <dbReference type="Proteomes" id="UP001157440"/>
    </source>
</evidence>
<dbReference type="AlphaFoldDB" id="A0AA37WPZ6"/>
<name>A0AA37WPZ6_9HYPH</name>
<dbReference type="Proteomes" id="UP001157440">
    <property type="component" value="Unassembled WGS sequence"/>
</dbReference>
<sequence>MRFSHENDVAEIDISRTGNVLLTGAISHSGNITTSTGTDALFDIRKRVQQGCLLVHFADPVAEHDARYVLGCV</sequence>